<reference evidence="1 2" key="1">
    <citation type="journal article" date="2016" name="Nat. Commun.">
        <title>Thousands of microbial genomes shed light on interconnected biogeochemical processes in an aquifer system.</title>
        <authorList>
            <person name="Anantharaman K."/>
            <person name="Brown C.T."/>
            <person name="Hug L.A."/>
            <person name="Sharon I."/>
            <person name="Castelle C.J."/>
            <person name="Probst A.J."/>
            <person name="Thomas B.C."/>
            <person name="Singh A."/>
            <person name="Wilkins M.J."/>
            <person name="Karaoz U."/>
            <person name="Brodie E.L."/>
            <person name="Williams K.H."/>
            <person name="Hubbard S.S."/>
            <person name="Banfield J.F."/>
        </authorList>
    </citation>
    <scope>NUCLEOTIDE SEQUENCE [LARGE SCALE GENOMIC DNA]</scope>
</reference>
<accession>A0A1F7IYX9</accession>
<name>A0A1F7IYX9_9BACT</name>
<dbReference type="AlphaFoldDB" id="A0A1F7IYX9"/>
<organism evidence="1 2">
    <name type="scientific">Candidatus Roizmanbacteria bacterium RIFCSPLOWO2_01_FULL_38_12</name>
    <dbReference type="NCBI Taxonomy" id="1802061"/>
    <lineage>
        <taxon>Bacteria</taxon>
        <taxon>Candidatus Roizmaniibacteriota</taxon>
    </lineage>
</organism>
<dbReference type="Proteomes" id="UP000177141">
    <property type="component" value="Unassembled WGS sequence"/>
</dbReference>
<protein>
    <submittedName>
        <fullName evidence="1">Uncharacterized protein</fullName>
    </submittedName>
</protein>
<proteinExistence type="predicted"/>
<sequence length="134" mass="15091">MSAIERMEEKMFRYATDVRNRSGKILSIPDNNSEVLVFPYENGDNQLPFRLEVQDKGQHGAVIEVDSSQHYSFRGTRSKHSGSECVTPVNVPVGIIGQLFAMGDETWDKILFEGAFYHDGTPLRDITILPKGMI</sequence>
<dbReference type="EMBL" id="MGAL01000013">
    <property type="protein sequence ID" value="OGK48573.1"/>
    <property type="molecule type" value="Genomic_DNA"/>
</dbReference>
<evidence type="ECO:0000313" key="1">
    <source>
        <dbReference type="EMBL" id="OGK48573.1"/>
    </source>
</evidence>
<comment type="caution">
    <text evidence="1">The sequence shown here is derived from an EMBL/GenBank/DDBJ whole genome shotgun (WGS) entry which is preliminary data.</text>
</comment>
<evidence type="ECO:0000313" key="2">
    <source>
        <dbReference type="Proteomes" id="UP000177141"/>
    </source>
</evidence>
<gene>
    <name evidence="1" type="ORF">A3A93_03850</name>
</gene>